<evidence type="ECO:0000256" key="13">
    <source>
        <dbReference type="RuleBase" id="RU000589"/>
    </source>
</evidence>
<evidence type="ECO:0000259" key="14">
    <source>
        <dbReference type="SMART" id="SM00856"/>
    </source>
</evidence>
<dbReference type="CDD" id="cd15798">
    <property type="entry name" value="PMEI-like_3"/>
    <property type="match status" value="1"/>
</dbReference>
<gene>
    <name evidence="15" type="ORF">BUALT_Bualt08G0133200</name>
</gene>
<keyword evidence="16" id="KW-1185">Reference proteome</keyword>
<feature type="active site" evidence="12">
    <location>
        <position position="389"/>
    </location>
</feature>
<evidence type="ECO:0000256" key="9">
    <source>
        <dbReference type="ARBA" id="ARBA00023085"/>
    </source>
</evidence>
<dbReference type="SUPFAM" id="SSF51126">
    <property type="entry name" value="Pectin lyase-like"/>
    <property type="match status" value="1"/>
</dbReference>
<dbReference type="FunFam" id="2.160.20.10:FF:000001">
    <property type="entry name" value="Pectinesterase"/>
    <property type="match status" value="1"/>
</dbReference>
<evidence type="ECO:0000256" key="2">
    <source>
        <dbReference type="ARBA" id="ARBA00005184"/>
    </source>
</evidence>
<sequence length="551" mass="61001">MNFTFMASPFYYRNFLIFTVTIIAFVLAASQDNVIKSGCKSTSIKDICDVTSFPSSCYNSLNPMIKSNITQPEQIFEQATKAAIDELSRASLDFAVNGTIEKLVNSSMPNDGYTLSAVSSCRDLLSLAMSNLNNSFTSTPFTSVVTVGGIKSWLCAAGADLQTCIDGFDDLGNNVRNLVFDTLNKSTEYTSNSLAIIDQIDKCANSTLDSHKFDFTRRDYPYWLSSNNRRLLEDVNIKPDVIVAKDGSGNYRTISDALKAAPNSSYKKFVIYVKKGVYYENVKVDSYKWNIMMIGDGMNQTIVSGNLNNADGVATFNSATFAVFGKGFIARDMGFQNTAGAIKRQAVALLSTADQSVFFRCRIEGYQDSLFIHTNRQFYRECYIYGTVDFIFGYGSGVIQKSVILAKKPLQAQRNTITANQKHDPKCNTGFAIQQSMITSAEDLTGIRTYLGRPLTKYSTTVFLQNWMDNLINPQGWLPRNDSAGAPPPARTIFFAEYNNNGPGANTNTRVKWPGVRTNLSFTEANKFTVKSLINGDQWLPSTNVGFNLGL</sequence>
<evidence type="ECO:0000256" key="4">
    <source>
        <dbReference type="ARBA" id="ARBA00007786"/>
    </source>
</evidence>
<dbReference type="GO" id="GO:0004857">
    <property type="term" value="F:enzyme inhibitor activity"/>
    <property type="evidence" value="ECO:0007669"/>
    <property type="project" value="InterPro"/>
</dbReference>
<keyword evidence="10" id="KW-0961">Cell wall biogenesis/degradation</keyword>
<organism evidence="15 16">
    <name type="scientific">Buddleja alternifolia</name>
    <dbReference type="NCBI Taxonomy" id="168488"/>
    <lineage>
        <taxon>Eukaryota</taxon>
        <taxon>Viridiplantae</taxon>
        <taxon>Streptophyta</taxon>
        <taxon>Embryophyta</taxon>
        <taxon>Tracheophyta</taxon>
        <taxon>Spermatophyta</taxon>
        <taxon>Magnoliopsida</taxon>
        <taxon>eudicotyledons</taxon>
        <taxon>Gunneridae</taxon>
        <taxon>Pentapetalae</taxon>
        <taxon>asterids</taxon>
        <taxon>lamiids</taxon>
        <taxon>Lamiales</taxon>
        <taxon>Scrophulariaceae</taxon>
        <taxon>Buddlejeae</taxon>
        <taxon>Buddleja</taxon>
    </lineage>
</organism>
<evidence type="ECO:0000256" key="12">
    <source>
        <dbReference type="PROSITE-ProRule" id="PRU10040"/>
    </source>
</evidence>
<comment type="pathway">
    <text evidence="2 13">Glycan metabolism; pectin degradation; 2-dehydro-3-deoxy-D-gluconate from pectin: step 1/5.</text>
</comment>
<evidence type="ECO:0000256" key="1">
    <source>
        <dbReference type="ARBA" id="ARBA00004191"/>
    </source>
</evidence>
<dbReference type="InterPro" id="IPR000070">
    <property type="entry name" value="Pectinesterase_cat"/>
</dbReference>
<name>A0AAV6XD68_9LAMI</name>
<dbReference type="Pfam" id="PF04043">
    <property type="entry name" value="PMEI"/>
    <property type="match status" value="1"/>
</dbReference>
<dbReference type="InterPro" id="IPR035513">
    <property type="entry name" value="Invertase/methylesterase_inhib"/>
</dbReference>
<reference evidence="15" key="1">
    <citation type="submission" date="2019-10" db="EMBL/GenBank/DDBJ databases">
        <authorList>
            <person name="Zhang R."/>
            <person name="Pan Y."/>
            <person name="Wang J."/>
            <person name="Ma R."/>
            <person name="Yu S."/>
        </authorList>
    </citation>
    <scope>NUCLEOTIDE SEQUENCE</scope>
    <source>
        <strain evidence="15">LA-IB0</strain>
        <tissue evidence="15">Leaf</tissue>
    </source>
</reference>
<dbReference type="GO" id="GO:0030599">
    <property type="term" value="F:pectinesterase activity"/>
    <property type="evidence" value="ECO:0007669"/>
    <property type="project" value="UniProtKB-UniRule"/>
</dbReference>
<evidence type="ECO:0000313" key="16">
    <source>
        <dbReference type="Proteomes" id="UP000826271"/>
    </source>
</evidence>
<dbReference type="InterPro" id="IPR006501">
    <property type="entry name" value="Pectinesterase_inhib_dom"/>
</dbReference>
<comment type="similarity">
    <text evidence="3">In the N-terminal section; belongs to the PMEI family.</text>
</comment>
<evidence type="ECO:0000313" key="15">
    <source>
        <dbReference type="EMBL" id="KAG8378397.1"/>
    </source>
</evidence>
<evidence type="ECO:0000256" key="7">
    <source>
        <dbReference type="ARBA" id="ARBA00022525"/>
    </source>
</evidence>
<evidence type="ECO:0000256" key="3">
    <source>
        <dbReference type="ARBA" id="ARBA00006027"/>
    </source>
</evidence>
<dbReference type="InterPro" id="IPR033131">
    <property type="entry name" value="Pectinesterase_Asp_AS"/>
</dbReference>
<dbReference type="GO" id="GO:0045490">
    <property type="term" value="P:pectin catabolic process"/>
    <property type="evidence" value="ECO:0007669"/>
    <property type="project" value="UniProtKB-UniRule"/>
</dbReference>
<protein>
    <recommendedName>
        <fullName evidence="5 13">Pectinesterase</fullName>
        <ecNumber evidence="5 13">3.1.1.11</ecNumber>
    </recommendedName>
</protein>
<dbReference type="EMBL" id="WHWC01000008">
    <property type="protein sequence ID" value="KAG8378397.1"/>
    <property type="molecule type" value="Genomic_DNA"/>
</dbReference>
<dbReference type="SUPFAM" id="SSF101148">
    <property type="entry name" value="Plant invertase/pectin methylesterase inhibitor"/>
    <property type="match status" value="1"/>
</dbReference>
<evidence type="ECO:0000256" key="5">
    <source>
        <dbReference type="ARBA" id="ARBA00013229"/>
    </source>
</evidence>
<dbReference type="GO" id="GO:0042545">
    <property type="term" value="P:cell wall modification"/>
    <property type="evidence" value="ECO:0007669"/>
    <property type="project" value="UniProtKB-UniRule"/>
</dbReference>
<dbReference type="PROSITE" id="PS00503">
    <property type="entry name" value="PECTINESTERASE_2"/>
    <property type="match status" value="1"/>
</dbReference>
<dbReference type="Gene3D" id="1.20.140.40">
    <property type="entry name" value="Invertase/pectin methylesterase inhibitor family protein"/>
    <property type="match status" value="1"/>
</dbReference>
<comment type="caution">
    <text evidence="15">The sequence shown here is derived from an EMBL/GenBank/DDBJ whole genome shotgun (WGS) entry which is preliminary data.</text>
</comment>
<accession>A0AAV6XD68</accession>
<comment type="catalytic activity">
    <reaction evidence="11 13">
        <text>[(1-&gt;4)-alpha-D-galacturonosyl methyl ester](n) + n H2O = [(1-&gt;4)-alpha-D-galacturonosyl](n) + n methanol + n H(+)</text>
        <dbReference type="Rhea" id="RHEA:22380"/>
        <dbReference type="Rhea" id="RHEA-COMP:14570"/>
        <dbReference type="Rhea" id="RHEA-COMP:14573"/>
        <dbReference type="ChEBI" id="CHEBI:15377"/>
        <dbReference type="ChEBI" id="CHEBI:15378"/>
        <dbReference type="ChEBI" id="CHEBI:17790"/>
        <dbReference type="ChEBI" id="CHEBI:140522"/>
        <dbReference type="ChEBI" id="CHEBI:140523"/>
        <dbReference type="EC" id="3.1.1.11"/>
    </reaction>
</comment>
<dbReference type="NCBIfam" id="TIGR01614">
    <property type="entry name" value="PME_inhib"/>
    <property type="match status" value="1"/>
</dbReference>
<dbReference type="InterPro" id="IPR012334">
    <property type="entry name" value="Pectin_lyas_fold"/>
</dbReference>
<keyword evidence="6" id="KW-0134">Cell wall</keyword>
<dbReference type="SMART" id="SM00856">
    <property type="entry name" value="PMEI"/>
    <property type="match status" value="1"/>
</dbReference>
<keyword evidence="7" id="KW-0964">Secreted</keyword>
<dbReference type="Gene3D" id="2.160.20.10">
    <property type="entry name" value="Single-stranded right-handed beta-helix, Pectin lyase-like"/>
    <property type="match status" value="1"/>
</dbReference>
<dbReference type="AlphaFoldDB" id="A0AAV6XD68"/>
<dbReference type="EC" id="3.1.1.11" evidence="5 13"/>
<feature type="domain" description="Pectinesterase inhibitor" evidence="14">
    <location>
        <begin position="39"/>
        <end position="196"/>
    </location>
</feature>
<evidence type="ECO:0000256" key="8">
    <source>
        <dbReference type="ARBA" id="ARBA00022801"/>
    </source>
</evidence>
<proteinExistence type="inferred from homology"/>
<comment type="similarity">
    <text evidence="4">In the C-terminal section; belongs to the pectinesterase family.</text>
</comment>
<evidence type="ECO:0000256" key="6">
    <source>
        <dbReference type="ARBA" id="ARBA00022512"/>
    </source>
</evidence>
<evidence type="ECO:0000256" key="11">
    <source>
        <dbReference type="ARBA" id="ARBA00047928"/>
    </source>
</evidence>
<keyword evidence="8 13" id="KW-0378">Hydrolase</keyword>
<dbReference type="Proteomes" id="UP000826271">
    <property type="component" value="Unassembled WGS sequence"/>
</dbReference>
<dbReference type="Pfam" id="PF01095">
    <property type="entry name" value="Pectinesterase"/>
    <property type="match status" value="1"/>
</dbReference>
<keyword evidence="9 13" id="KW-0063">Aspartyl esterase</keyword>
<evidence type="ECO:0000256" key="10">
    <source>
        <dbReference type="ARBA" id="ARBA00023316"/>
    </source>
</evidence>
<comment type="subcellular location">
    <subcellularLocation>
        <location evidence="1">Secreted</location>
        <location evidence="1">Cell wall</location>
    </subcellularLocation>
</comment>
<dbReference type="PANTHER" id="PTHR31707">
    <property type="entry name" value="PECTINESTERASE"/>
    <property type="match status" value="1"/>
</dbReference>
<dbReference type="InterPro" id="IPR011050">
    <property type="entry name" value="Pectin_lyase_fold/virulence"/>
</dbReference>